<name>U1N1E4_9EURY</name>
<proteinExistence type="predicted"/>
<sequence length="57" mass="6523">MRVEFLFRIAHPALVAEQIYRWVSHIVASFMIAVRAGSYFLTHVFYPVTIGISNQPA</sequence>
<evidence type="ECO:0000313" key="1">
    <source>
        <dbReference type="EMBL" id="ERG90158.1"/>
    </source>
</evidence>
<gene>
    <name evidence="1" type="ORF">J07HQW1_00172</name>
</gene>
<evidence type="ECO:0000313" key="2">
    <source>
        <dbReference type="Proteomes" id="UP000030649"/>
    </source>
</evidence>
<reference evidence="1 2" key="1">
    <citation type="journal article" date="2013" name="PLoS ONE">
        <title>Assembly-driven community genomics of a hypersaline microbial ecosystem.</title>
        <authorList>
            <person name="Podell S."/>
            <person name="Ugalde J.A."/>
            <person name="Narasingarao P."/>
            <person name="Banfield J.F."/>
            <person name="Heidelberg K.B."/>
            <person name="Allen E.E."/>
        </authorList>
    </citation>
    <scope>NUCLEOTIDE SEQUENCE [LARGE SCALE GENOMIC DNA]</scope>
    <source>
        <strain evidence="2">J07HQW1</strain>
    </source>
</reference>
<dbReference type="AlphaFoldDB" id="U1N1E4"/>
<dbReference type="Proteomes" id="UP000030649">
    <property type="component" value="Unassembled WGS sequence"/>
</dbReference>
<organism evidence="1 2">
    <name type="scientific">Haloquadratum walsbyi J07HQW1</name>
    <dbReference type="NCBI Taxonomy" id="1238424"/>
    <lineage>
        <taxon>Archaea</taxon>
        <taxon>Methanobacteriati</taxon>
        <taxon>Methanobacteriota</taxon>
        <taxon>Stenosarchaea group</taxon>
        <taxon>Halobacteria</taxon>
        <taxon>Halobacteriales</taxon>
        <taxon>Haloferacaceae</taxon>
        <taxon>Haloquadratum</taxon>
    </lineage>
</organism>
<accession>U1N1E4</accession>
<dbReference type="EMBL" id="KE356560">
    <property type="protein sequence ID" value="ERG90158.1"/>
    <property type="molecule type" value="Genomic_DNA"/>
</dbReference>
<protein>
    <submittedName>
        <fullName evidence="1">Uncharacterized protein</fullName>
    </submittedName>
</protein>
<dbReference type="HOGENOM" id="CLU_2985624_0_0_2"/>